<evidence type="ECO:0000313" key="7">
    <source>
        <dbReference type="Proteomes" id="UP000823960"/>
    </source>
</evidence>
<dbReference type="PANTHER" id="PTHR35798">
    <property type="entry name" value="CELL DIVISION PROTEIN SEPF"/>
    <property type="match status" value="1"/>
</dbReference>
<name>A0A9D1NQZ7_9FIRM</name>
<evidence type="ECO:0000256" key="1">
    <source>
        <dbReference type="ARBA" id="ARBA00022618"/>
    </source>
</evidence>
<dbReference type="InterPro" id="IPR023052">
    <property type="entry name" value="Cell_div_SepF"/>
</dbReference>
<reference evidence="6" key="1">
    <citation type="submission" date="2020-10" db="EMBL/GenBank/DDBJ databases">
        <authorList>
            <person name="Gilroy R."/>
        </authorList>
    </citation>
    <scope>NUCLEOTIDE SEQUENCE</scope>
    <source>
        <strain evidence="6">1370</strain>
    </source>
</reference>
<dbReference type="GO" id="GO:0000917">
    <property type="term" value="P:division septum assembly"/>
    <property type="evidence" value="ECO:0007669"/>
    <property type="project" value="UniProtKB-KW"/>
</dbReference>
<dbReference type="Proteomes" id="UP000823960">
    <property type="component" value="Unassembled WGS sequence"/>
</dbReference>
<evidence type="ECO:0000313" key="6">
    <source>
        <dbReference type="EMBL" id="HIV11299.1"/>
    </source>
</evidence>
<dbReference type="Pfam" id="PF04472">
    <property type="entry name" value="SepF"/>
    <property type="match status" value="1"/>
</dbReference>
<sequence length="141" mass="16056">MSFWEKMKNMIMSGDDDDYEPIVDESSDSDNVDIGEERRNREVKISTTAKFQMVLFRPKDLSELQAIGTELNQQKVVLLNLELVSKDVGQRILDYLQGNAQANQATFKKTAQDTFVFMPKNVEFSGIDLMSELEAGGYNFN</sequence>
<comment type="function">
    <text evidence="4">Cell division protein that is part of the divisome complex and is recruited early to the Z-ring. Probably stimulates Z-ring formation, perhaps through the cross-linking of FtsZ protofilaments. Its function overlaps with FtsA.</text>
</comment>
<accession>A0A9D1NQZ7</accession>
<feature type="compositionally biased region" description="Acidic residues" evidence="5">
    <location>
        <begin position="15"/>
        <end position="34"/>
    </location>
</feature>
<organism evidence="6 7">
    <name type="scientific">Candidatus Faeciplasma avium</name>
    <dbReference type="NCBI Taxonomy" id="2840798"/>
    <lineage>
        <taxon>Bacteria</taxon>
        <taxon>Bacillati</taxon>
        <taxon>Bacillota</taxon>
        <taxon>Clostridia</taxon>
        <taxon>Eubacteriales</taxon>
        <taxon>Oscillospiraceae</taxon>
        <taxon>Oscillospiraceae incertae sedis</taxon>
        <taxon>Candidatus Faeciplasma</taxon>
    </lineage>
</organism>
<keyword evidence="1 6" id="KW-0132">Cell division</keyword>
<keyword evidence="2" id="KW-0717">Septation</keyword>
<feature type="region of interest" description="Disordered" evidence="5">
    <location>
        <begin position="15"/>
        <end position="35"/>
    </location>
</feature>
<evidence type="ECO:0000256" key="5">
    <source>
        <dbReference type="SAM" id="MobiDB-lite"/>
    </source>
</evidence>
<dbReference type="AlphaFoldDB" id="A0A9D1NQZ7"/>
<gene>
    <name evidence="6" type="ORF">IAD28_06385</name>
</gene>
<comment type="caution">
    <text evidence="6">The sequence shown here is derived from an EMBL/GenBank/DDBJ whole genome shotgun (WGS) entry which is preliminary data.</text>
</comment>
<proteinExistence type="predicted"/>
<keyword evidence="3" id="KW-0131">Cell cycle</keyword>
<dbReference type="PANTHER" id="PTHR35798:SF1">
    <property type="entry name" value="CELL DIVISION PROTEIN SEPF"/>
    <property type="match status" value="1"/>
</dbReference>
<reference evidence="6" key="2">
    <citation type="journal article" date="2021" name="PeerJ">
        <title>Extensive microbial diversity within the chicken gut microbiome revealed by metagenomics and culture.</title>
        <authorList>
            <person name="Gilroy R."/>
            <person name="Ravi A."/>
            <person name="Getino M."/>
            <person name="Pursley I."/>
            <person name="Horton D.L."/>
            <person name="Alikhan N.F."/>
            <person name="Baker D."/>
            <person name="Gharbi K."/>
            <person name="Hall N."/>
            <person name="Watson M."/>
            <person name="Adriaenssens E.M."/>
            <person name="Foster-Nyarko E."/>
            <person name="Jarju S."/>
            <person name="Secka A."/>
            <person name="Antonio M."/>
            <person name="Oren A."/>
            <person name="Chaudhuri R.R."/>
            <person name="La Ragione R."/>
            <person name="Hildebrand F."/>
            <person name="Pallen M.J."/>
        </authorList>
    </citation>
    <scope>NUCLEOTIDE SEQUENCE</scope>
    <source>
        <strain evidence="6">1370</strain>
    </source>
</reference>
<protein>
    <submittedName>
        <fullName evidence="6">Cell division protein SepF</fullName>
    </submittedName>
</protein>
<evidence type="ECO:0000256" key="3">
    <source>
        <dbReference type="ARBA" id="ARBA00023306"/>
    </source>
</evidence>
<evidence type="ECO:0000256" key="2">
    <source>
        <dbReference type="ARBA" id="ARBA00023210"/>
    </source>
</evidence>
<dbReference type="InterPro" id="IPR007561">
    <property type="entry name" value="Cell_div_SepF/SepF-rel"/>
</dbReference>
<dbReference type="EMBL" id="DVOL01000092">
    <property type="protein sequence ID" value="HIV11299.1"/>
    <property type="molecule type" value="Genomic_DNA"/>
</dbReference>
<dbReference type="InterPro" id="IPR038594">
    <property type="entry name" value="SepF-like_sf"/>
</dbReference>
<dbReference type="Gene3D" id="3.30.110.150">
    <property type="entry name" value="SepF-like protein"/>
    <property type="match status" value="1"/>
</dbReference>
<evidence type="ECO:0000256" key="4">
    <source>
        <dbReference type="ARBA" id="ARBA00044936"/>
    </source>
</evidence>